<organism evidence="10 11">
    <name type="scientific">Ancylomarina longa</name>
    <dbReference type="NCBI Taxonomy" id="2487017"/>
    <lineage>
        <taxon>Bacteria</taxon>
        <taxon>Pseudomonadati</taxon>
        <taxon>Bacteroidota</taxon>
        <taxon>Bacteroidia</taxon>
        <taxon>Marinilabiliales</taxon>
        <taxon>Marinifilaceae</taxon>
        <taxon>Ancylomarina</taxon>
    </lineage>
</organism>
<evidence type="ECO:0000313" key="11">
    <source>
        <dbReference type="Proteomes" id="UP000282985"/>
    </source>
</evidence>
<dbReference type="EMBL" id="RJJX01000002">
    <property type="protein sequence ID" value="RUT79716.1"/>
    <property type="molecule type" value="Genomic_DNA"/>
</dbReference>
<dbReference type="GO" id="GO:0051539">
    <property type="term" value="F:4 iron, 4 sulfur cluster binding"/>
    <property type="evidence" value="ECO:0007669"/>
    <property type="project" value="UniProtKB-KW"/>
</dbReference>
<dbReference type="CDD" id="cd01335">
    <property type="entry name" value="Radical_SAM"/>
    <property type="match status" value="1"/>
</dbReference>
<dbReference type="InterPro" id="IPR012839">
    <property type="entry name" value="Organic_radical_activase"/>
</dbReference>
<dbReference type="PANTHER" id="PTHR30352">
    <property type="entry name" value="PYRUVATE FORMATE-LYASE-ACTIVATING ENZYME"/>
    <property type="match status" value="1"/>
</dbReference>
<dbReference type="Proteomes" id="UP000282985">
    <property type="component" value="Unassembled WGS sequence"/>
</dbReference>
<dbReference type="InterPro" id="IPR034457">
    <property type="entry name" value="Organic_radical-activating"/>
</dbReference>
<keyword evidence="5" id="KW-0479">Metal-binding</keyword>
<evidence type="ECO:0000256" key="8">
    <source>
        <dbReference type="ARBA" id="ARBA00023014"/>
    </source>
</evidence>
<keyword evidence="8" id="KW-0411">Iron-sulfur</keyword>
<accession>A0A434AYZ2</accession>
<keyword evidence="3" id="KW-0004">4Fe-4S</keyword>
<dbReference type="GO" id="GO:0016491">
    <property type="term" value="F:oxidoreductase activity"/>
    <property type="evidence" value="ECO:0007669"/>
    <property type="project" value="UniProtKB-KW"/>
</dbReference>
<evidence type="ECO:0000256" key="6">
    <source>
        <dbReference type="ARBA" id="ARBA00023002"/>
    </source>
</evidence>
<name>A0A434AYZ2_9BACT</name>
<keyword evidence="11" id="KW-1185">Reference proteome</keyword>
<comment type="similarity">
    <text evidence="2">Belongs to the organic radical-activating enzymes family.</text>
</comment>
<feature type="domain" description="Radical SAM core" evidence="9">
    <location>
        <begin position="18"/>
        <end position="263"/>
    </location>
</feature>
<evidence type="ECO:0000256" key="5">
    <source>
        <dbReference type="ARBA" id="ARBA00022723"/>
    </source>
</evidence>
<keyword evidence="7" id="KW-0408">Iron</keyword>
<comment type="caution">
    <text evidence="10">The sequence shown here is derived from an EMBL/GenBank/DDBJ whole genome shotgun (WGS) entry which is preliminary data.</text>
</comment>
<keyword evidence="6" id="KW-0560">Oxidoreductase</keyword>
<sequence length="268" mass="30915">MTKSMDGVVFDIKRYAVHDGPGIRTTIFLKGCPLRCLWCHNPESFSPEIETYARINRLGEKEVSENVFIGKDYTSEHLLRELAKDQLFFDESGGGVTFSGGEPLLQIDFLEDMLRACKRMDFHTVVDTSGFAPLENVKRIMEFTDLFLFDVKHMNQAEHMKLTGVSNKQILDNLKFLLQNEKALIIRYPMIPGYNDSQENISQLLDFLKGFSWKPEINILPYHRIGRDKYNRFNKENRMPAISSLKPEDTDWVKDQFVQAGYKVCIGG</sequence>
<dbReference type="Pfam" id="PF04055">
    <property type="entry name" value="Radical_SAM"/>
    <property type="match status" value="1"/>
</dbReference>
<dbReference type="Gene3D" id="3.20.20.70">
    <property type="entry name" value="Aldolase class I"/>
    <property type="match status" value="1"/>
</dbReference>
<dbReference type="GO" id="GO:0046872">
    <property type="term" value="F:metal ion binding"/>
    <property type="evidence" value="ECO:0007669"/>
    <property type="project" value="UniProtKB-KW"/>
</dbReference>
<evidence type="ECO:0000256" key="1">
    <source>
        <dbReference type="ARBA" id="ARBA00001966"/>
    </source>
</evidence>
<dbReference type="AlphaFoldDB" id="A0A434AYZ2"/>
<dbReference type="PIRSF" id="PIRSF000371">
    <property type="entry name" value="PFL_act_enz"/>
    <property type="match status" value="1"/>
</dbReference>
<dbReference type="SFLD" id="SFLDS00029">
    <property type="entry name" value="Radical_SAM"/>
    <property type="match status" value="1"/>
</dbReference>
<dbReference type="PANTHER" id="PTHR30352:SF4">
    <property type="entry name" value="PYRUVATE FORMATE-LYASE 2-ACTIVATING ENZYME"/>
    <property type="match status" value="1"/>
</dbReference>
<evidence type="ECO:0000256" key="7">
    <source>
        <dbReference type="ARBA" id="ARBA00023004"/>
    </source>
</evidence>
<dbReference type="SFLD" id="SFLDG01066">
    <property type="entry name" value="organic_radical-activating_enz"/>
    <property type="match status" value="1"/>
</dbReference>
<evidence type="ECO:0000259" key="9">
    <source>
        <dbReference type="PROSITE" id="PS51918"/>
    </source>
</evidence>
<dbReference type="InterPro" id="IPR013785">
    <property type="entry name" value="Aldolase_TIM"/>
</dbReference>
<dbReference type="OrthoDB" id="9782387at2"/>
<evidence type="ECO:0000256" key="2">
    <source>
        <dbReference type="ARBA" id="ARBA00009777"/>
    </source>
</evidence>
<evidence type="ECO:0000256" key="4">
    <source>
        <dbReference type="ARBA" id="ARBA00022691"/>
    </source>
</evidence>
<dbReference type="RefSeq" id="WP_127342539.1">
    <property type="nucleotide sequence ID" value="NZ_RJJX01000002.1"/>
</dbReference>
<dbReference type="PROSITE" id="PS01087">
    <property type="entry name" value="RADICAL_ACTIVATING"/>
    <property type="match status" value="1"/>
</dbReference>
<dbReference type="SUPFAM" id="SSF102114">
    <property type="entry name" value="Radical SAM enzymes"/>
    <property type="match status" value="1"/>
</dbReference>
<protein>
    <submittedName>
        <fullName evidence="10">Glycyl-radical enzyme activating protein</fullName>
    </submittedName>
</protein>
<reference evidence="10 11" key="1">
    <citation type="submission" date="2018-11" db="EMBL/GenBank/DDBJ databases">
        <title>Parancylomarina longa gen. nov., sp. nov., isolated from sediments of southern Okinawa.</title>
        <authorList>
            <person name="Fu T."/>
        </authorList>
    </citation>
    <scope>NUCLEOTIDE SEQUENCE [LARGE SCALE GENOMIC DNA]</scope>
    <source>
        <strain evidence="10 11">T3-2 S1-C</strain>
    </source>
</reference>
<dbReference type="InterPro" id="IPR058240">
    <property type="entry name" value="rSAM_sf"/>
</dbReference>
<dbReference type="NCBIfam" id="TIGR02494">
    <property type="entry name" value="PFLE_PFLC"/>
    <property type="match status" value="1"/>
</dbReference>
<dbReference type="InterPro" id="IPR001989">
    <property type="entry name" value="Radical_activat_CS"/>
</dbReference>
<comment type="cofactor">
    <cofactor evidence="1">
        <name>[4Fe-4S] cluster</name>
        <dbReference type="ChEBI" id="CHEBI:49883"/>
    </cofactor>
</comment>
<keyword evidence="4" id="KW-0949">S-adenosyl-L-methionine</keyword>
<dbReference type="InterPro" id="IPR007197">
    <property type="entry name" value="rSAM"/>
</dbReference>
<evidence type="ECO:0000313" key="10">
    <source>
        <dbReference type="EMBL" id="RUT79716.1"/>
    </source>
</evidence>
<dbReference type="PROSITE" id="PS51918">
    <property type="entry name" value="RADICAL_SAM"/>
    <property type="match status" value="1"/>
</dbReference>
<gene>
    <name evidence="10" type="ORF">DLK05_03265</name>
</gene>
<evidence type="ECO:0000256" key="3">
    <source>
        <dbReference type="ARBA" id="ARBA00022485"/>
    </source>
</evidence>
<proteinExistence type="inferred from homology"/>